<gene>
    <name evidence="1" type="ORF">GX523_10855</name>
</gene>
<accession>A0A7C7DA67</accession>
<dbReference type="EMBL" id="DUTF01000243">
    <property type="protein sequence ID" value="HHY27219.1"/>
    <property type="molecule type" value="Genomic_DNA"/>
</dbReference>
<protein>
    <submittedName>
        <fullName evidence="1">Uncharacterized protein</fullName>
    </submittedName>
</protein>
<evidence type="ECO:0000313" key="2">
    <source>
        <dbReference type="Proteomes" id="UP000553059"/>
    </source>
</evidence>
<reference evidence="1 2" key="1">
    <citation type="journal article" date="2020" name="Biotechnol. Biofuels">
        <title>New insights from the biogas microbiome by comprehensive genome-resolved metagenomics of nearly 1600 species originating from multiple anaerobic digesters.</title>
        <authorList>
            <person name="Campanaro S."/>
            <person name="Treu L."/>
            <person name="Rodriguez-R L.M."/>
            <person name="Kovalovszki A."/>
            <person name="Ziels R.M."/>
            <person name="Maus I."/>
            <person name="Zhu X."/>
            <person name="Kougias P.G."/>
            <person name="Basile A."/>
            <person name="Luo G."/>
            <person name="Schluter A."/>
            <person name="Konstantinidis K.T."/>
            <person name="Angelidaki I."/>
        </authorList>
    </citation>
    <scope>NUCLEOTIDE SEQUENCE [LARGE SCALE GENOMIC DNA]</scope>
    <source>
        <strain evidence="1">AS05jafATM_4</strain>
    </source>
</reference>
<evidence type="ECO:0000313" key="1">
    <source>
        <dbReference type="EMBL" id="HHY27219.1"/>
    </source>
</evidence>
<proteinExistence type="predicted"/>
<dbReference type="Proteomes" id="UP000553059">
    <property type="component" value="Unassembled WGS sequence"/>
</dbReference>
<comment type="caution">
    <text evidence="1">The sequence shown here is derived from an EMBL/GenBank/DDBJ whole genome shotgun (WGS) entry which is preliminary data.</text>
</comment>
<dbReference type="AlphaFoldDB" id="A0A7C7DA67"/>
<name>A0A7C7DA67_9FIRM</name>
<sequence length="201" mass="22750">MLGLLNDTLSPVDQCGCGDTGFLTSRTLPIALNHGAGKVINVPVYSCGSSMCDEYRIPSAVASRLDELAEEMEAKEVLSIVFSWKTSGEDDTIGYQDSLIQGFIWKFHRRSYEDAQVLFVINGDALVLQSKLDPSEYYILKRLEESKDGIFFSFSKFIEEDEELTYEKYIELEPSFQKELGTVKMEEVEDMLIEEFGEVCD</sequence>
<organism evidence="1 2">
    <name type="scientific">Desulfitobacterium dehalogenans</name>
    <dbReference type="NCBI Taxonomy" id="36854"/>
    <lineage>
        <taxon>Bacteria</taxon>
        <taxon>Bacillati</taxon>
        <taxon>Bacillota</taxon>
        <taxon>Clostridia</taxon>
        <taxon>Eubacteriales</taxon>
        <taxon>Desulfitobacteriaceae</taxon>
        <taxon>Desulfitobacterium</taxon>
    </lineage>
</organism>